<dbReference type="PANTHER" id="PTHR43775">
    <property type="entry name" value="FATTY ACID SYNTHASE"/>
    <property type="match status" value="1"/>
</dbReference>
<evidence type="ECO:0000313" key="4">
    <source>
        <dbReference type="EMBL" id="KAK8061875.1"/>
    </source>
</evidence>
<dbReference type="InterPro" id="IPR050091">
    <property type="entry name" value="PKS_NRPS_Biosynth_Enz"/>
</dbReference>
<dbReference type="PANTHER" id="PTHR43775:SF37">
    <property type="entry name" value="SI:DKEY-61P9.11"/>
    <property type="match status" value="1"/>
</dbReference>
<dbReference type="Gene3D" id="3.40.366.10">
    <property type="entry name" value="Malonyl-Coenzyme A Acyl Carrier Protein, domain 2"/>
    <property type="match status" value="1"/>
</dbReference>
<keyword evidence="5" id="KW-1185">Reference proteome</keyword>
<evidence type="ECO:0000256" key="1">
    <source>
        <dbReference type="ARBA" id="ARBA00022450"/>
    </source>
</evidence>
<sequence length="157" mass="16799">MLDKRLSYHRFRASVTAANTSEAISALENLANGTQDLPVMSSRVMPDAAAKGPVWVFSGHGAQWPAMGKELFETQPLFTNVIEQLEPIVQQELQFSLTEALKSIREARSDELQIMTFSMHVGVAAVLVEEAGPPSAILGHSLGEAAAAVVAGTPTLQ</sequence>
<keyword evidence="2" id="KW-0597">Phosphoprotein</keyword>
<protein>
    <submittedName>
        <fullName evidence="4">6-methylsalicylic acid synthase</fullName>
    </submittedName>
</protein>
<accession>A0ABR1USI3</accession>
<dbReference type="RefSeq" id="XP_066715137.1">
    <property type="nucleotide sequence ID" value="XM_066859650.1"/>
</dbReference>
<evidence type="ECO:0000313" key="5">
    <source>
        <dbReference type="Proteomes" id="UP001480595"/>
    </source>
</evidence>
<dbReference type="InterPro" id="IPR014043">
    <property type="entry name" value="Acyl_transferase_dom"/>
</dbReference>
<feature type="domain" description="Malonyl-CoA:ACP transacylase (MAT)" evidence="3">
    <location>
        <begin position="54"/>
        <end position="153"/>
    </location>
</feature>
<evidence type="ECO:0000256" key="2">
    <source>
        <dbReference type="ARBA" id="ARBA00022553"/>
    </source>
</evidence>
<gene>
    <name evidence="4" type="ORF">PG994_008241</name>
</gene>
<reference evidence="4 5" key="1">
    <citation type="submission" date="2023-01" db="EMBL/GenBank/DDBJ databases">
        <title>Analysis of 21 Apiospora genomes using comparative genomics revels a genus with tremendous synthesis potential of carbohydrate active enzymes and secondary metabolites.</title>
        <authorList>
            <person name="Sorensen T."/>
        </authorList>
    </citation>
    <scope>NUCLEOTIDE SEQUENCE [LARGE SCALE GENOMIC DNA]</scope>
    <source>
        <strain evidence="4 5">CBS 135458</strain>
    </source>
</reference>
<name>A0ABR1USI3_9PEZI</name>
<dbReference type="GeneID" id="92092713"/>
<comment type="caution">
    <text evidence="4">The sequence shown here is derived from an EMBL/GenBank/DDBJ whole genome shotgun (WGS) entry which is preliminary data.</text>
</comment>
<dbReference type="Proteomes" id="UP001480595">
    <property type="component" value="Unassembled WGS sequence"/>
</dbReference>
<dbReference type="SUPFAM" id="SSF52151">
    <property type="entry name" value="FabD/lysophospholipase-like"/>
    <property type="match status" value="1"/>
</dbReference>
<dbReference type="EMBL" id="JAQQWL010000008">
    <property type="protein sequence ID" value="KAK8061875.1"/>
    <property type="molecule type" value="Genomic_DNA"/>
</dbReference>
<proteinExistence type="predicted"/>
<organism evidence="4 5">
    <name type="scientific">Apiospora phragmitis</name>
    <dbReference type="NCBI Taxonomy" id="2905665"/>
    <lineage>
        <taxon>Eukaryota</taxon>
        <taxon>Fungi</taxon>
        <taxon>Dikarya</taxon>
        <taxon>Ascomycota</taxon>
        <taxon>Pezizomycotina</taxon>
        <taxon>Sordariomycetes</taxon>
        <taxon>Xylariomycetidae</taxon>
        <taxon>Amphisphaeriales</taxon>
        <taxon>Apiosporaceae</taxon>
        <taxon>Apiospora</taxon>
    </lineage>
</organism>
<dbReference type="Pfam" id="PF00698">
    <property type="entry name" value="Acyl_transf_1"/>
    <property type="match status" value="1"/>
</dbReference>
<dbReference type="InterPro" id="IPR016035">
    <property type="entry name" value="Acyl_Trfase/lysoPLipase"/>
</dbReference>
<keyword evidence="1" id="KW-0596">Phosphopantetheine</keyword>
<dbReference type="InterPro" id="IPR001227">
    <property type="entry name" value="Ac_transferase_dom_sf"/>
</dbReference>
<evidence type="ECO:0000259" key="3">
    <source>
        <dbReference type="Pfam" id="PF00698"/>
    </source>
</evidence>